<gene>
    <name evidence="1" type="ORF">SAMN05443292_2989</name>
</gene>
<proteinExistence type="predicted"/>
<accession>A0A1I3J8K1</accession>
<dbReference type="STRING" id="1125876.SAMN05443292_2989"/>
<dbReference type="EMBL" id="FOQT01000005">
    <property type="protein sequence ID" value="SFI56572.1"/>
    <property type="molecule type" value="Genomic_DNA"/>
</dbReference>
<keyword evidence="2" id="KW-1185">Reference proteome</keyword>
<reference evidence="1 2" key="1">
    <citation type="submission" date="2016-10" db="EMBL/GenBank/DDBJ databases">
        <authorList>
            <person name="de Groot N.N."/>
        </authorList>
    </citation>
    <scope>NUCLEOTIDE SEQUENCE [LARGE SCALE GENOMIC DNA]</scope>
    <source>
        <strain evidence="1 2">DSM 26000</strain>
    </source>
</reference>
<dbReference type="Proteomes" id="UP000198931">
    <property type="component" value="Unassembled WGS sequence"/>
</dbReference>
<sequence length="47" mass="5711">MISNLIKIVEYRSEKIQNNTLQIKYYFLFLPSKILPKKQPLLFLRKV</sequence>
<name>A0A1I3J8K1_9FLAO</name>
<evidence type="ECO:0000313" key="1">
    <source>
        <dbReference type="EMBL" id="SFI56572.1"/>
    </source>
</evidence>
<evidence type="ECO:0000313" key="2">
    <source>
        <dbReference type="Proteomes" id="UP000198931"/>
    </source>
</evidence>
<dbReference type="AlphaFoldDB" id="A0A1I3J8K1"/>
<organism evidence="1 2">
    <name type="scientific">Halpernia frigidisoli</name>
    <dbReference type="NCBI Taxonomy" id="1125876"/>
    <lineage>
        <taxon>Bacteria</taxon>
        <taxon>Pseudomonadati</taxon>
        <taxon>Bacteroidota</taxon>
        <taxon>Flavobacteriia</taxon>
        <taxon>Flavobacteriales</taxon>
        <taxon>Weeksellaceae</taxon>
        <taxon>Chryseobacterium group</taxon>
        <taxon>Halpernia</taxon>
    </lineage>
</organism>
<protein>
    <submittedName>
        <fullName evidence="1">Uncharacterized protein</fullName>
    </submittedName>
</protein>